<evidence type="ECO:0000313" key="4">
    <source>
        <dbReference type="EMBL" id="RJX41344.1"/>
    </source>
</evidence>
<dbReference type="GO" id="GO:0042732">
    <property type="term" value="P:D-xylose metabolic process"/>
    <property type="evidence" value="ECO:0007669"/>
    <property type="project" value="UniProtKB-KW"/>
</dbReference>
<evidence type="ECO:0000256" key="1">
    <source>
        <dbReference type="ARBA" id="ARBA00002486"/>
    </source>
</evidence>
<dbReference type="PANTHER" id="PTHR18964:SF149">
    <property type="entry name" value="BIFUNCTIONAL UDP-N-ACETYLGLUCOSAMINE 2-EPIMERASE_N-ACETYLMANNOSAMINE KINASE"/>
    <property type="match status" value="1"/>
</dbReference>
<name>A0A3A6Q692_9BACL</name>
<dbReference type="InterPro" id="IPR036390">
    <property type="entry name" value="WH_DNA-bd_sf"/>
</dbReference>
<dbReference type="InterPro" id="IPR043129">
    <property type="entry name" value="ATPase_NBD"/>
</dbReference>
<dbReference type="InterPro" id="IPR036388">
    <property type="entry name" value="WH-like_DNA-bd_sf"/>
</dbReference>
<dbReference type="Gene3D" id="3.30.420.40">
    <property type="match status" value="2"/>
</dbReference>
<proteinExistence type="inferred from homology"/>
<evidence type="ECO:0000256" key="3">
    <source>
        <dbReference type="ARBA" id="ARBA00022629"/>
    </source>
</evidence>
<dbReference type="Pfam" id="PF00480">
    <property type="entry name" value="ROK"/>
    <property type="match status" value="1"/>
</dbReference>
<comment type="similarity">
    <text evidence="2">Belongs to the ROK (NagC/XylR) family.</text>
</comment>
<dbReference type="SUPFAM" id="SSF53067">
    <property type="entry name" value="Actin-like ATPase domain"/>
    <property type="match status" value="1"/>
</dbReference>
<dbReference type="InterPro" id="IPR000600">
    <property type="entry name" value="ROK"/>
</dbReference>
<dbReference type="Proteomes" id="UP000267798">
    <property type="component" value="Unassembled WGS sequence"/>
</dbReference>
<dbReference type="SUPFAM" id="SSF46785">
    <property type="entry name" value="Winged helix' DNA-binding domain"/>
    <property type="match status" value="1"/>
</dbReference>
<keyword evidence="5" id="KW-1185">Reference proteome</keyword>
<keyword evidence="3" id="KW-0859">Xylose metabolism</keyword>
<organism evidence="4 5">
    <name type="scientific">Paenibacillus pinisoli</name>
    <dbReference type="NCBI Taxonomy" id="1276110"/>
    <lineage>
        <taxon>Bacteria</taxon>
        <taxon>Bacillati</taxon>
        <taxon>Bacillota</taxon>
        <taxon>Bacilli</taxon>
        <taxon>Bacillales</taxon>
        <taxon>Paenibacillaceae</taxon>
        <taxon>Paenibacillus</taxon>
    </lineage>
</organism>
<gene>
    <name evidence="4" type="ORF">D3P09_05010</name>
</gene>
<keyword evidence="3" id="KW-0119">Carbohydrate metabolism</keyword>
<dbReference type="Gene3D" id="1.10.10.10">
    <property type="entry name" value="Winged helix-like DNA-binding domain superfamily/Winged helix DNA-binding domain"/>
    <property type="match status" value="1"/>
</dbReference>
<dbReference type="AlphaFoldDB" id="A0A3A6Q692"/>
<evidence type="ECO:0000256" key="2">
    <source>
        <dbReference type="ARBA" id="ARBA00006479"/>
    </source>
</evidence>
<accession>A0A3A6Q692</accession>
<protein>
    <submittedName>
        <fullName evidence="4">ROK family transcriptional regulator</fullName>
    </submittedName>
</protein>
<comment type="caution">
    <text evidence="4">The sequence shown here is derived from an EMBL/GenBank/DDBJ whole genome shotgun (WGS) entry which is preliminary data.</text>
</comment>
<dbReference type="PANTHER" id="PTHR18964">
    <property type="entry name" value="ROK (REPRESSOR, ORF, KINASE) FAMILY"/>
    <property type="match status" value="1"/>
</dbReference>
<reference evidence="4 5" key="1">
    <citation type="submission" date="2018-09" db="EMBL/GenBank/DDBJ databases">
        <title>Paenibacillus aracenensis nov. sp. isolated from a cave in southern Spain.</title>
        <authorList>
            <person name="Jurado V."/>
            <person name="Gutierrez-Patricio S."/>
            <person name="Gonzalez-Pimentel J.L."/>
            <person name="Miller A.Z."/>
            <person name="Laiz L."/>
            <person name="Saiz-Jimenez C."/>
        </authorList>
    </citation>
    <scope>NUCLEOTIDE SEQUENCE [LARGE SCALE GENOMIC DNA]</scope>
    <source>
        <strain evidence="4 5">JCM 19203</strain>
    </source>
</reference>
<dbReference type="RefSeq" id="WP_120107719.1">
    <property type="nucleotide sequence ID" value="NZ_QXQB01000001.1"/>
</dbReference>
<sequence length="390" mass="42494">MNVNLPSTIRKMNKDIVLNIVKDLGPLSRSEIAKHSGITKATISDIVKELIEEKLIFDEKDDADLSKRGTNLHFSRHASFGLAVDLGGTTIHMGLFDLAGECFMKHTVSTYDLETSQAFLEQMVVDMKAFIRQANQPMERLSFISIATPGIVDPVTGIVLEGSPNLPEWRNIHLAQYFQEVFHIPVTIENDVRAALVGEMYAGVFQHVNSAVLIGIGTGLGAAVLIDGKVIRGAKNAAGEIGYMVFNSNQLYAPSTKGHFEMACSGSGLEAAASALFHQQMSAKQVFELAKQGDIQAGRLVNQFEDHLALGILNIITLVNPEKILLMGGVTQSLSLEDLKKKVSLHTSEVTSVAIEISSLQHQSALQGIAILGLNQTFPSLQFMKHKQLY</sequence>
<dbReference type="GO" id="GO:0003700">
    <property type="term" value="F:DNA-binding transcription factor activity"/>
    <property type="evidence" value="ECO:0007669"/>
    <property type="project" value="InterPro"/>
</dbReference>
<evidence type="ECO:0000313" key="5">
    <source>
        <dbReference type="Proteomes" id="UP000267798"/>
    </source>
</evidence>
<dbReference type="EMBL" id="QXQB01000001">
    <property type="protein sequence ID" value="RJX41344.1"/>
    <property type="molecule type" value="Genomic_DNA"/>
</dbReference>
<dbReference type="OrthoDB" id="9796533at2"/>
<comment type="function">
    <text evidence="1">Transcriptional repressor of xylose-utilizing enzymes.</text>
</comment>